<dbReference type="CDD" id="cd00609">
    <property type="entry name" value="AAT_like"/>
    <property type="match status" value="1"/>
</dbReference>
<reference evidence="7 8" key="1">
    <citation type="submission" date="2021-04" db="EMBL/GenBank/DDBJ databases">
        <authorList>
            <person name="Huq M.A."/>
        </authorList>
    </citation>
    <scope>NUCLEOTIDE SEQUENCE [LARGE SCALE GENOMIC DNA]</scope>
    <source>
        <strain evidence="7 8">MAH-13</strain>
    </source>
</reference>
<keyword evidence="4" id="KW-0238">DNA-binding</keyword>
<dbReference type="InterPro" id="IPR000524">
    <property type="entry name" value="Tscrpt_reg_HTH_GntR"/>
</dbReference>
<dbReference type="EMBL" id="JAGJRS010000026">
    <property type="protein sequence ID" value="MBP1475309.1"/>
    <property type="molecule type" value="Genomic_DNA"/>
</dbReference>
<gene>
    <name evidence="7" type="ORF">J7I44_13425</name>
</gene>
<evidence type="ECO:0000256" key="4">
    <source>
        <dbReference type="ARBA" id="ARBA00023125"/>
    </source>
</evidence>
<dbReference type="RefSeq" id="WP_209621786.1">
    <property type="nucleotide sequence ID" value="NZ_JAGJRS010000026.1"/>
</dbReference>
<dbReference type="PANTHER" id="PTHR46577">
    <property type="entry name" value="HTH-TYPE TRANSCRIPTIONAL REGULATORY PROTEIN GABR"/>
    <property type="match status" value="1"/>
</dbReference>
<dbReference type="SUPFAM" id="SSF53383">
    <property type="entry name" value="PLP-dependent transferases"/>
    <property type="match status" value="1"/>
</dbReference>
<keyword evidence="7" id="KW-0032">Aminotransferase</keyword>
<dbReference type="PANTHER" id="PTHR46577:SF1">
    <property type="entry name" value="HTH-TYPE TRANSCRIPTIONAL REGULATORY PROTEIN GABR"/>
    <property type="match status" value="1"/>
</dbReference>
<evidence type="ECO:0000259" key="6">
    <source>
        <dbReference type="PROSITE" id="PS50949"/>
    </source>
</evidence>
<protein>
    <submittedName>
        <fullName evidence="7">PLP-dependent aminotransferase family protein</fullName>
    </submittedName>
</protein>
<dbReference type="SUPFAM" id="SSF46785">
    <property type="entry name" value="Winged helix' DNA-binding domain"/>
    <property type="match status" value="1"/>
</dbReference>
<accession>A0ABS4DQG6</accession>
<dbReference type="InterPro" id="IPR004839">
    <property type="entry name" value="Aminotransferase_I/II_large"/>
</dbReference>
<dbReference type="Gene3D" id="1.10.10.10">
    <property type="entry name" value="Winged helix-like DNA-binding domain superfamily/Winged helix DNA-binding domain"/>
    <property type="match status" value="1"/>
</dbReference>
<dbReference type="Gene3D" id="3.40.640.10">
    <property type="entry name" value="Type I PLP-dependent aspartate aminotransferase-like (Major domain)"/>
    <property type="match status" value="1"/>
</dbReference>
<evidence type="ECO:0000256" key="5">
    <source>
        <dbReference type="ARBA" id="ARBA00023163"/>
    </source>
</evidence>
<dbReference type="Pfam" id="PF00392">
    <property type="entry name" value="GntR"/>
    <property type="match status" value="1"/>
</dbReference>
<evidence type="ECO:0000256" key="2">
    <source>
        <dbReference type="ARBA" id="ARBA00022898"/>
    </source>
</evidence>
<evidence type="ECO:0000256" key="1">
    <source>
        <dbReference type="ARBA" id="ARBA00005384"/>
    </source>
</evidence>
<keyword evidence="2" id="KW-0663">Pyridoxal phosphate</keyword>
<proteinExistence type="inferred from homology"/>
<dbReference type="GO" id="GO:0008483">
    <property type="term" value="F:transaminase activity"/>
    <property type="evidence" value="ECO:0007669"/>
    <property type="project" value="UniProtKB-KW"/>
</dbReference>
<dbReference type="InterPro" id="IPR051446">
    <property type="entry name" value="HTH_trans_reg/aminotransferase"/>
</dbReference>
<evidence type="ECO:0000313" key="8">
    <source>
        <dbReference type="Proteomes" id="UP000823790"/>
    </source>
</evidence>
<feature type="domain" description="HTH gntR-type" evidence="6">
    <location>
        <begin position="3"/>
        <end position="71"/>
    </location>
</feature>
<dbReference type="CDD" id="cd07377">
    <property type="entry name" value="WHTH_GntR"/>
    <property type="match status" value="1"/>
</dbReference>
<evidence type="ECO:0000313" key="7">
    <source>
        <dbReference type="EMBL" id="MBP1475309.1"/>
    </source>
</evidence>
<organism evidence="7 8">
    <name type="scientific">Frateuria flava</name>
    <dbReference type="NCBI Taxonomy" id="2821489"/>
    <lineage>
        <taxon>Bacteria</taxon>
        <taxon>Pseudomonadati</taxon>
        <taxon>Pseudomonadota</taxon>
        <taxon>Gammaproteobacteria</taxon>
        <taxon>Lysobacterales</taxon>
        <taxon>Rhodanobacteraceae</taxon>
        <taxon>Frateuria</taxon>
    </lineage>
</organism>
<keyword evidence="3" id="KW-0805">Transcription regulation</keyword>
<sequence length="445" mass="46966">MTVPTWQQLLRTLESEIASGTLQPGQPAPSQRAAARRWGVSVATVTRVYAEATRRGWLHARVGSGTVVARPAAPSSPPPAAGLHDLAMNAPRVPRHLNASALLRDAFARLANGRAHALLDRAGQASEAPQHVEAAAQWLSTLGIDAQPCRTFVTPGAQAGLLVALRSAVGEGGGMACEPLVNPGLVAAAEFVGARLLPVAVDAEGPKPEAVEALAVTRGLRALYASPSCSNPLALHWSARRRQALAAVAEKHDLWVIEDDDLLPMDPATLPLCALAPERTLLIVGLSKLAGFALRTGFVHVPRALVDAYRRHLRAAVWMASPVLAEIAAHWLGTGLMDELVQARRQDAMQHQAIAAALLGGHGYRAPAFGTHGWLPLAKPWDAERFAFHARRHGVAVAADGEFRLAGVRGWAGVRLALSSTASSAELREALEALAHLLAHGPKTG</sequence>
<dbReference type="Pfam" id="PF00155">
    <property type="entry name" value="Aminotran_1_2"/>
    <property type="match status" value="1"/>
</dbReference>
<keyword evidence="8" id="KW-1185">Reference proteome</keyword>
<dbReference type="InterPro" id="IPR015424">
    <property type="entry name" value="PyrdxlP-dep_Trfase"/>
</dbReference>
<dbReference type="SMART" id="SM00345">
    <property type="entry name" value="HTH_GNTR"/>
    <property type="match status" value="1"/>
</dbReference>
<keyword evidence="7" id="KW-0808">Transferase</keyword>
<dbReference type="InterPro" id="IPR036388">
    <property type="entry name" value="WH-like_DNA-bd_sf"/>
</dbReference>
<dbReference type="PROSITE" id="PS50949">
    <property type="entry name" value="HTH_GNTR"/>
    <property type="match status" value="1"/>
</dbReference>
<keyword evidence="5" id="KW-0804">Transcription</keyword>
<comment type="similarity">
    <text evidence="1">In the C-terminal section; belongs to the class-I pyridoxal-phosphate-dependent aminotransferase family.</text>
</comment>
<evidence type="ECO:0000256" key="3">
    <source>
        <dbReference type="ARBA" id="ARBA00023015"/>
    </source>
</evidence>
<dbReference type="InterPro" id="IPR015421">
    <property type="entry name" value="PyrdxlP-dep_Trfase_major"/>
</dbReference>
<dbReference type="Proteomes" id="UP000823790">
    <property type="component" value="Unassembled WGS sequence"/>
</dbReference>
<name>A0ABS4DQG6_9GAMM</name>
<dbReference type="InterPro" id="IPR036390">
    <property type="entry name" value="WH_DNA-bd_sf"/>
</dbReference>
<comment type="caution">
    <text evidence="7">The sequence shown here is derived from an EMBL/GenBank/DDBJ whole genome shotgun (WGS) entry which is preliminary data.</text>
</comment>